<dbReference type="EMBL" id="BNAY01000001">
    <property type="protein sequence ID" value="GHH05662.1"/>
    <property type="molecule type" value="Genomic_DNA"/>
</dbReference>
<comment type="similarity">
    <text evidence="1 2">Belongs to the cytochrome P450 family.</text>
</comment>
<evidence type="ECO:0000313" key="3">
    <source>
        <dbReference type="EMBL" id="GHH05662.1"/>
    </source>
</evidence>
<dbReference type="InterPro" id="IPR001128">
    <property type="entry name" value="Cyt_P450"/>
</dbReference>
<gene>
    <name evidence="3" type="ORF">GCM10017790_09910</name>
</gene>
<dbReference type="PRINTS" id="PR00359">
    <property type="entry name" value="BP450"/>
</dbReference>
<dbReference type="Gene3D" id="1.10.630.10">
    <property type="entry name" value="Cytochrome P450"/>
    <property type="match status" value="1"/>
</dbReference>
<sequence>MSAVEVDFLSESALADPYPAYAHLRRDAPVYWDEASGAWLVTRYSDCVEVLRDSTRFTSDPARAGIPVPTTSYTLQTMDPPEHQGLRGLFTAAYRARDLDSLTAGLNAFAASRLTGLAGRGPVDLLDGYFKPLALHAIAELVGIPEAHRPAVALAAEAMAASMDGVFDKARQAAAISSRATLSGIVDRCMRAPGKHGIIAHVARHYREAGVERDVAVHSFRLLLSPGYMSVASAAANAFVTLQAHASRLIDWDEDIAVEELLRFSGPVQALGRMCRDDLDFHGFALRRGDLVLAMLGSANRDEDRFTDPDQLLLDRRPNPHVAFGWGVHSCLGALLAKVVIRTAIGRLERQFPNVALAGTPGYIDQAVVRCPETVPVHLEP</sequence>
<dbReference type="InterPro" id="IPR002397">
    <property type="entry name" value="Cyt_P450_B"/>
</dbReference>
<keyword evidence="4" id="KW-1185">Reference proteome</keyword>
<dbReference type="PANTHER" id="PTHR46696:SF1">
    <property type="entry name" value="CYTOCHROME P450 YJIB-RELATED"/>
    <property type="match status" value="1"/>
</dbReference>
<dbReference type="PROSITE" id="PS00086">
    <property type="entry name" value="CYTOCHROME_P450"/>
    <property type="match status" value="1"/>
</dbReference>
<name>A0ABQ3L5C9_9PSEU</name>
<evidence type="ECO:0000256" key="2">
    <source>
        <dbReference type="RuleBase" id="RU000461"/>
    </source>
</evidence>
<accession>A0ABQ3L5C9</accession>
<comment type="caution">
    <text evidence="3">The sequence shown here is derived from an EMBL/GenBank/DDBJ whole genome shotgun (WGS) entry which is preliminary data.</text>
</comment>
<keyword evidence="2" id="KW-0503">Monooxygenase</keyword>
<dbReference type="Pfam" id="PF00067">
    <property type="entry name" value="p450"/>
    <property type="match status" value="1"/>
</dbReference>
<organism evidence="3 4">
    <name type="scientific">Amycolatopsis oliviviridis</name>
    <dbReference type="NCBI Taxonomy" id="1471590"/>
    <lineage>
        <taxon>Bacteria</taxon>
        <taxon>Bacillati</taxon>
        <taxon>Actinomycetota</taxon>
        <taxon>Actinomycetes</taxon>
        <taxon>Pseudonocardiales</taxon>
        <taxon>Pseudonocardiaceae</taxon>
        <taxon>Amycolatopsis</taxon>
    </lineage>
</organism>
<proteinExistence type="inferred from homology"/>
<keyword evidence="2" id="KW-0408">Iron</keyword>
<dbReference type="Proteomes" id="UP000635387">
    <property type="component" value="Unassembled WGS sequence"/>
</dbReference>
<dbReference type="PANTHER" id="PTHR46696">
    <property type="entry name" value="P450, PUTATIVE (EUROFUNG)-RELATED"/>
    <property type="match status" value="1"/>
</dbReference>
<keyword evidence="2" id="KW-0560">Oxidoreductase</keyword>
<keyword evidence="2" id="KW-0349">Heme</keyword>
<dbReference type="RefSeq" id="WP_191252129.1">
    <property type="nucleotide sequence ID" value="NZ_BNAY01000001.1"/>
</dbReference>
<reference evidence="4" key="1">
    <citation type="journal article" date="2019" name="Int. J. Syst. Evol. Microbiol.">
        <title>The Global Catalogue of Microorganisms (GCM) 10K type strain sequencing project: providing services to taxonomists for standard genome sequencing and annotation.</title>
        <authorList>
            <consortium name="The Broad Institute Genomics Platform"/>
            <consortium name="The Broad Institute Genome Sequencing Center for Infectious Disease"/>
            <person name="Wu L."/>
            <person name="Ma J."/>
        </authorList>
    </citation>
    <scope>NUCLEOTIDE SEQUENCE [LARGE SCALE GENOMIC DNA]</scope>
    <source>
        <strain evidence="4">CGMCC 4.7683</strain>
    </source>
</reference>
<dbReference type="InterPro" id="IPR017972">
    <property type="entry name" value="Cyt_P450_CS"/>
</dbReference>
<evidence type="ECO:0000313" key="4">
    <source>
        <dbReference type="Proteomes" id="UP000635387"/>
    </source>
</evidence>
<evidence type="ECO:0000256" key="1">
    <source>
        <dbReference type="ARBA" id="ARBA00010617"/>
    </source>
</evidence>
<dbReference type="SUPFAM" id="SSF48264">
    <property type="entry name" value="Cytochrome P450"/>
    <property type="match status" value="1"/>
</dbReference>
<protein>
    <submittedName>
        <fullName evidence="3">Cytochrome P450</fullName>
    </submittedName>
</protein>
<dbReference type="InterPro" id="IPR036396">
    <property type="entry name" value="Cyt_P450_sf"/>
</dbReference>
<keyword evidence="2" id="KW-0479">Metal-binding</keyword>